<keyword evidence="2" id="KW-0378">Hydrolase</keyword>
<dbReference type="SUPFAM" id="SSF54637">
    <property type="entry name" value="Thioesterase/thiol ester dehydrase-isomerase"/>
    <property type="match status" value="1"/>
</dbReference>
<evidence type="ECO:0000313" key="5">
    <source>
        <dbReference type="Proteomes" id="UP000479114"/>
    </source>
</evidence>
<evidence type="ECO:0000256" key="1">
    <source>
        <dbReference type="ARBA" id="ARBA00008324"/>
    </source>
</evidence>
<dbReference type="AlphaFoldDB" id="A0A6C0P9N0"/>
<dbReference type="EMBL" id="CP048286">
    <property type="protein sequence ID" value="QHW35136.1"/>
    <property type="molecule type" value="Genomic_DNA"/>
</dbReference>
<dbReference type="GO" id="GO:0061522">
    <property type="term" value="F:1,4-dihydroxy-2-naphthoyl-CoA thioesterase activity"/>
    <property type="evidence" value="ECO:0007669"/>
    <property type="project" value="TreeGrafter"/>
</dbReference>
<evidence type="ECO:0000313" key="4">
    <source>
        <dbReference type="EMBL" id="QHW35136.1"/>
    </source>
</evidence>
<dbReference type="PANTHER" id="PTHR43240:SF5">
    <property type="entry name" value="1,4-DIHYDROXY-2-NAPHTHOYL-COA THIOESTERASE 1"/>
    <property type="match status" value="1"/>
</dbReference>
<dbReference type="KEGG" id="prz:GZH47_16695"/>
<reference evidence="4 5" key="1">
    <citation type="submission" date="2020-02" db="EMBL/GenBank/DDBJ databases">
        <title>Paenibacillus sp. nov., isolated from rhizosphere soil of tomato.</title>
        <authorList>
            <person name="Weon H.-Y."/>
            <person name="Lee S.A."/>
        </authorList>
    </citation>
    <scope>NUCLEOTIDE SEQUENCE [LARGE SCALE GENOMIC DNA]</scope>
    <source>
        <strain evidence="4 5">14171R-81</strain>
    </source>
</reference>
<dbReference type="NCBIfam" id="TIGR00369">
    <property type="entry name" value="unchar_dom_1"/>
    <property type="match status" value="1"/>
</dbReference>
<protein>
    <submittedName>
        <fullName evidence="4">Hotdog fold thioesterase</fullName>
    </submittedName>
</protein>
<dbReference type="InterPro" id="IPR029069">
    <property type="entry name" value="HotDog_dom_sf"/>
</dbReference>
<dbReference type="CDD" id="cd03443">
    <property type="entry name" value="PaaI_thioesterase"/>
    <property type="match status" value="1"/>
</dbReference>
<name>A0A6C0P9N0_9BACL</name>
<dbReference type="PANTHER" id="PTHR43240">
    <property type="entry name" value="1,4-DIHYDROXY-2-NAPHTHOYL-COA THIOESTERASE 1"/>
    <property type="match status" value="1"/>
</dbReference>
<sequence>MLSEDIAYEQTMFGVLGMRITECTEERVVATMPVGPATRQYFGVLHGGASVALAETVASVGTYNLIDKETQLAVGMEINANHLRPKQDGIVTATATPLHKGRTTMVWDIKITDEEDRLICVSRCTVGVVPKVR</sequence>
<dbReference type="GO" id="GO:0005829">
    <property type="term" value="C:cytosol"/>
    <property type="evidence" value="ECO:0007669"/>
    <property type="project" value="TreeGrafter"/>
</dbReference>
<evidence type="ECO:0000259" key="3">
    <source>
        <dbReference type="Pfam" id="PF03061"/>
    </source>
</evidence>
<comment type="similarity">
    <text evidence="1">Belongs to the thioesterase PaaI family.</text>
</comment>
<proteinExistence type="inferred from homology"/>
<accession>A0A6C0P9N0</accession>
<feature type="domain" description="Thioesterase" evidence="3">
    <location>
        <begin position="42"/>
        <end position="120"/>
    </location>
</feature>
<dbReference type="Proteomes" id="UP000479114">
    <property type="component" value="Chromosome"/>
</dbReference>
<gene>
    <name evidence="4" type="ORF">GZH47_16695</name>
</gene>
<evidence type="ECO:0000256" key="2">
    <source>
        <dbReference type="ARBA" id="ARBA00022801"/>
    </source>
</evidence>
<dbReference type="Gene3D" id="3.10.129.10">
    <property type="entry name" value="Hotdog Thioesterase"/>
    <property type="match status" value="1"/>
</dbReference>
<dbReference type="InterPro" id="IPR003736">
    <property type="entry name" value="PAAI_dom"/>
</dbReference>
<organism evidence="4 5">
    <name type="scientific">Paenibacillus rhizovicinus</name>
    <dbReference type="NCBI Taxonomy" id="2704463"/>
    <lineage>
        <taxon>Bacteria</taxon>
        <taxon>Bacillati</taxon>
        <taxon>Bacillota</taxon>
        <taxon>Bacilli</taxon>
        <taxon>Bacillales</taxon>
        <taxon>Paenibacillaceae</taxon>
        <taxon>Paenibacillus</taxon>
    </lineage>
</organism>
<dbReference type="Pfam" id="PF03061">
    <property type="entry name" value="4HBT"/>
    <property type="match status" value="1"/>
</dbReference>
<keyword evidence="5" id="KW-1185">Reference proteome</keyword>
<dbReference type="InterPro" id="IPR006683">
    <property type="entry name" value="Thioestr_dom"/>
</dbReference>